<organism evidence="1 2">
    <name type="scientific">Paenibacillus lutrae</name>
    <dbReference type="NCBI Taxonomy" id="2078573"/>
    <lineage>
        <taxon>Bacteria</taxon>
        <taxon>Bacillati</taxon>
        <taxon>Bacillota</taxon>
        <taxon>Bacilli</taxon>
        <taxon>Bacillales</taxon>
        <taxon>Paenibacillaceae</taxon>
        <taxon>Paenibacillus</taxon>
    </lineage>
</organism>
<accession>A0A7X3FLU8</accession>
<evidence type="ECO:0000313" key="2">
    <source>
        <dbReference type="Proteomes" id="UP000490800"/>
    </source>
</evidence>
<dbReference type="Proteomes" id="UP000490800">
    <property type="component" value="Unassembled WGS sequence"/>
</dbReference>
<dbReference type="RefSeq" id="WP_157338524.1">
    <property type="nucleotide sequence ID" value="NZ_RHLK01000018.1"/>
</dbReference>
<proteinExistence type="predicted"/>
<gene>
    <name evidence="1" type="ORF">EDM21_21690</name>
</gene>
<sequence length="69" mass="7839">MPLLQSITPKLLQPIETGDYVSFRLVDGSHFSGILFFISPDRSCFSFVNRGPYVQAIEIHSIVTHERMV</sequence>
<evidence type="ECO:0000313" key="1">
    <source>
        <dbReference type="EMBL" id="MVP02096.1"/>
    </source>
</evidence>
<comment type="caution">
    <text evidence="1">The sequence shown here is derived from an EMBL/GenBank/DDBJ whole genome shotgun (WGS) entry which is preliminary data.</text>
</comment>
<dbReference type="AlphaFoldDB" id="A0A7X3FLU8"/>
<reference evidence="1 2" key="1">
    <citation type="journal article" date="2019" name="Microorganisms">
        <title>Paenibacillus lutrae sp. nov., A Chitinolytic Species Isolated from A River Otter in Castril Natural Park, Granada, Spain.</title>
        <authorList>
            <person name="Rodriguez M."/>
            <person name="Reina J.C."/>
            <person name="Bejar V."/>
            <person name="Llamas I."/>
        </authorList>
    </citation>
    <scope>NUCLEOTIDE SEQUENCE [LARGE SCALE GENOMIC DNA]</scope>
    <source>
        <strain evidence="1 2">N10</strain>
    </source>
</reference>
<dbReference type="EMBL" id="RHLK01000018">
    <property type="protein sequence ID" value="MVP02096.1"/>
    <property type="molecule type" value="Genomic_DNA"/>
</dbReference>
<dbReference type="OrthoDB" id="2680237at2"/>
<keyword evidence="2" id="KW-1185">Reference proteome</keyword>
<name>A0A7X3FLU8_9BACL</name>
<protein>
    <submittedName>
        <fullName evidence="1">Uncharacterized protein</fullName>
    </submittedName>
</protein>